<name>A0A7D5UXZ6_9HYPO</name>
<evidence type="ECO:0000259" key="1">
    <source>
        <dbReference type="PROSITE" id="PS50011"/>
    </source>
</evidence>
<evidence type="ECO:0000313" key="3">
    <source>
        <dbReference type="Proteomes" id="UP000510686"/>
    </source>
</evidence>
<dbReference type="RefSeq" id="XP_014540055.2">
    <property type="nucleotide sequence ID" value="XM_014684569.2"/>
</dbReference>
<protein>
    <recommendedName>
        <fullName evidence="1">Protein kinase domain-containing protein</fullName>
    </recommendedName>
</protein>
<dbReference type="GO" id="GO:0005524">
    <property type="term" value="F:ATP binding"/>
    <property type="evidence" value="ECO:0007669"/>
    <property type="project" value="InterPro"/>
</dbReference>
<dbReference type="Pfam" id="PF00069">
    <property type="entry name" value="Pkinase"/>
    <property type="match status" value="1"/>
</dbReference>
<dbReference type="Proteomes" id="UP000510686">
    <property type="component" value="Chromosome 3"/>
</dbReference>
<dbReference type="InterPro" id="IPR002575">
    <property type="entry name" value="Aminoglycoside_PTrfase"/>
</dbReference>
<feature type="domain" description="Protein kinase" evidence="1">
    <location>
        <begin position="350"/>
        <end position="587"/>
    </location>
</feature>
<dbReference type="SMART" id="SM00220">
    <property type="entry name" value="S_TKc"/>
    <property type="match status" value="1"/>
</dbReference>
<dbReference type="SUPFAM" id="SSF56112">
    <property type="entry name" value="Protein kinase-like (PK-like)"/>
    <property type="match status" value="2"/>
</dbReference>
<dbReference type="PROSITE" id="PS50011">
    <property type="entry name" value="PROTEIN_KINASE_DOM"/>
    <property type="match status" value="1"/>
</dbReference>
<dbReference type="GO" id="GO:0004672">
    <property type="term" value="F:protein kinase activity"/>
    <property type="evidence" value="ECO:0007669"/>
    <property type="project" value="InterPro"/>
</dbReference>
<dbReference type="PANTHER" id="PTHR21310">
    <property type="entry name" value="AMINOGLYCOSIDE PHOSPHOTRANSFERASE-RELATED-RELATED"/>
    <property type="match status" value="1"/>
</dbReference>
<accession>A0A7D5UXZ6</accession>
<dbReference type="PANTHER" id="PTHR21310:SF15">
    <property type="entry name" value="AMINOGLYCOSIDE PHOSPHOTRANSFERASE DOMAIN-CONTAINING PROTEIN"/>
    <property type="match status" value="1"/>
</dbReference>
<dbReference type="CDD" id="cd00180">
    <property type="entry name" value="PKc"/>
    <property type="match status" value="1"/>
</dbReference>
<dbReference type="InterPro" id="IPR011009">
    <property type="entry name" value="Kinase-like_dom_sf"/>
</dbReference>
<gene>
    <name evidence="2" type="ORF">G6M90_00g064890</name>
</gene>
<dbReference type="AlphaFoldDB" id="A0A7D5UXZ6"/>
<dbReference type="EMBL" id="CP058934">
    <property type="protein sequence ID" value="QLI70016.1"/>
    <property type="molecule type" value="Genomic_DNA"/>
</dbReference>
<keyword evidence="3" id="KW-1185">Reference proteome</keyword>
<dbReference type="Gene3D" id="1.10.510.10">
    <property type="entry name" value="Transferase(Phosphotransferase) domain 1"/>
    <property type="match status" value="1"/>
</dbReference>
<dbReference type="InterPro" id="IPR051678">
    <property type="entry name" value="AGP_Transferase"/>
</dbReference>
<dbReference type="GeneID" id="26247091"/>
<reference evidence="2 3" key="1">
    <citation type="submission" date="2020-07" db="EMBL/GenBank/DDBJ databases">
        <title>Telomere length de novo assembly of all 7 chromosomes of the fungus, Metarhizium brunneum, using a novel assembly pipeline.</title>
        <authorList>
            <person name="Saud z."/>
            <person name="Kortsinoglou A."/>
            <person name="Kouvelis V.N."/>
            <person name="Butt T.M."/>
        </authorList>
    </citation>
    <scope>NUCLEOTIDE SEQUENCE [LARGE SCALE GENOMIC DNA]</scope>
    <source>
        <strain evidence="2 3">4556</strain>
    </source>
</reference>
<dbReference type="KEGG" id="mbrn:26247091"/>
<dbReference type="Gene3D" id="3.90.1200.10">
    <property type="match status" value="1"/>
</dbReference>
<dbReference type="InterPro" id="IPR000719">
    <property type="entry name" value="Prot_kinase_dom"/>
</dbReference>
<proteinExistence type="predicted"/>
<sequence>MSYNVVCTGRRAGKPDVVVSFREPEANLDKSMCQFAKAIHGYLVPRISHAGIVDGADPPLTIYTMPYLQGISCLDALTCQVEMGEVAEARHTCFIPCRHLARYFARCLSKPLHTTTEAQTETLDGIQRRLALVRSSSLSIFETPSWWELERSLPALFARHYPQVLTHGDLSRTNILVDEDTYEITGIVDWSLASILPFGMDLDCLFLTTGYMDRHGWHDYACRSRLHEAFWTEFWSASQVRDDVRQYKIRETAERVAKIGAILRYAFQRNADGSPSETLIGEQASVEAQGLKLGLEPLCKYRRVQDRCPHLHPQESFPVIVALQITKWEDLAFFDEEVDDETGQFQHTSFAAFDADDKAYFGKLNQTKSDIIFPQLLTALAPVSDNDLFPEWAPYHVELTKAPDTLPPNTYVKHPNLSTYEIFQEHNVLDLISKGLLEEAKVMEIISRHPHPNIIHYHGCRVRRGRITGLVLDRHSNTLNDHLKNKVGSVDKEPFMQALISAIDHLHSLGWAHNDLNPGNILVDKEGMPVLIDFGSAREMGAKLGTSRGTKGWIEGEMKDYHTSDKRHDLFAIDKIRVWLDDPIFKD</sequence>
<dbReference type="OrthoDB" id="5598852at2759"/>
<evidence type="ECO:0000313" key="2">
    <source>
        <dbReference type="EMBL" id="QLI70016.1"/>
    </source>
</evidence>
<dbReference type="Pfam" id="PF01636">
    <property type="entry name" value="APH"/>
    <property type="match status" value="1"/>
</dbReference>
<organism evidence="2 3">
    <name type="scientific">Metarhizium brunneum</name>
    <dbReference type="NCBI Taxonomy" id="500148"/>
    <lineage>
        <taxon>Eukaryota</taxon>
        <taxon>Fungi</taxon>
        <taxon>Dikarya</taxon>
        <taxon>Ascomycota</taxon>
        <taxon>Pezizomycotina</taxon>
        <taxon>Sordariomycetes</taxon>
        <taxon>Hypocreomycetidae</taxon>
        <taxon>Hypocreales</taxon>
        <taxon>Clavicipitaceae</taxon>
        <taxon>Metarhizium</taxon>
    </lineage>
</organism>